<evidence type="ECO:0000256" key="1">
    <source>
        <dbReference type="ARBA" id="ARBA00004651"/>
    </source>
</evidence>
<keyword evidence="4 6" id="KW-1133">Transmembrane helix</keyword>
<dbReference type="InterPro" id="IPR015867">
    <property type="entry name" value="N-reg_PII/ATP_PRibTrfase_C"/>
</dbReference>
<feature type="transmembrane region" description="Helical" evidence="6">
    <location>
        <begin position="49"/>
        <end position="71"/>
    </location>
</feature>
<feature type="transmembrane region" description="Helical" evidence="6">
    <location>
        <begin position="106"/>
        <end position="132"/>
    </location>
</feature>
<reference evidence="8" key="2">
    <citation type="submission" date="2021-09" db="EMBL/GenBank/DDBJ databases">
        <authorList>
            <person name="Gilroy R."/>
        </authorList>
    </citation>
    <scope>NUCLEOTIDE SEQUENCE</scope>
    <source>
        <strain evidence="8">ChiSjej5B23-16112</strain>
    </source>
</reference>
<dbReference type="Gene3D" id="3.30.70.120">
    <property type="match status" value="1"/>
</dbReference>
<evidence type="ECO:0000256" key="2">
    <source>
        <dbReference type="ARBA" id="ARBA00022475"/>
    </source>
</evidence>
<accession>A0A921LEC2</accession>
<sequence length="291" mass="33114">MKKSPVFKAFLLILGCLCCSIATNWIMIPNGLAAPGITGISMTIEHFTGINYALIYYAITILILIVTWMTLGKKDASNIIILSILYPMVLWVLSFVNVQIIFEEKLIALAAFGVLYGVGIGIPYRIGFSYGGDDTVAKILKKSIWKSTELKKIYYFEEIIILLFMMLAFSLDQLAYAFAGQLIYVNSMNYIVFNLGPKLYDVQMIGKDMEKIEDFVINKIHKSVTIYSDAMGGYSREPKVQMSCVCNSREYVQLREFIKEGNYECFIKVLPLIHVFGNNRDFHRLDDENIE</sequence>
<dbReference type="AlphaFoldDB" id="A0A921LEC2"/>
<dbReference type="PANTHER" id="PTHR33545">
    <property type="entry name" value="UPF0750 MEMBRANE PROTEIN YITT-RELATED"/>
    <property type="match status" value="1"/>
</dbReference>
<dbReference type="InterPro" id="IPR051461">
    <property type="entry name" value="UPF0750_membrane"/>
</dbReference>
<reference evidence="8" key="1">
    <citation type="journal article" date="2021" name="PeerJ">
        <title>Extensive microbial diversity within the chicken gut microbiome revealed by metagenomics and culture.</title>
        <authorList>
            <person name="Gilroy R."/>
            <person name="Ravi A."/>
            <person name="Getino M."/>
            <person name="Pursley I."/>
            <person name="Horton D.L."/>
            <person name="Alikhan N.F."/>
            <person name="Baker D."/>
            <person name="Gharbi K."/>
            <person name="Hall N."/>
            <person name="Watson M."/>
            <person name="Adriaenssens E.M."/>
            <person name="Foster-Nyarko E."/>
            <person name="Jarju S."/>
            <person name="Secka A."/>
            <person name="Antonio M."/>
            <person name="Oren A."/>
            <person name="Chaudhuri R.R."/>
            <person name="La Ragione R."/>
            <person name="Hildebrand F."/>
            <person name="Pallen M.J."/>
        </authorList>
    </citation>
    <scope>NUCLEOTIDE SEQUENCE</scope>
    <source>
        <strain evidence="8">ChiSjej5B23-16112</strain>
    </source>
</reference>
<dbReference type="Pfam" id="PF02588">
    <property type="entry name" value="YitT_membrane"/>
    <property type="match status" value="1"/>
</dbReference>
<evidence type="ECO:0000256" key="4">
    <source>
        <dbReference type="ARBA" id="ARBA00022989"/>
    </source>
</evidence>
<keyword evidence="2" id="KW-1003">Cell membrane</keyword>
<evidence type="ECO:0000313" key="9">
    <source>
        <dbReference type="Proteomes" id="UP000769156"/>
    </source>
</evidence>
<feature type="domain" description="DUF2179" evidence="7">
    <location>
        <begin position="223"/>
        <end position="277"/>
    </location>
</feature>
<evidence type="ECO:0000259" key="7">
    <source>
        <dbReference type="Pfam" id="PF10035"/>
    </source>
</evidence>
<name>A0A921LEC2_9FIRM</name>
<feature type="transmembrane region" description="Helical" evidence="6">
    <location>
        <begin position="153"/>
        <end position="169"/>
    </location>
</feature>
<dbReference type="Pfam" id="PF10035">
    <property type="entry name" value="DUF2179"/>
    <property type="match status" value="1"/>
</dbReference>
<evidence type="ECO:0000256" key="6">
    <source>
        <dbReference type="SAM" id="Phobius"/>
    </source>
</evidence>
<keyword evidence="5 6" id="KW-0472">Membrane</keyword>
<feature type="transmembrane region" description="Helical" evidence="6">
    <location>
        <begin position="78"/>
        <end position="100"/>
    </location>
</feature>
<keyword evidence="3 6" id="KW-0812">Transmembrane</keyword>
<dbReference type="InterPro" id="IPR019264">
    <property type="entry name" value="DUF2179"/>
</dbReference>
<dbReference type="GO" id="GO:0005886">
    <property type="term" value="C:plasma membrane"/>
    <property type="evidence" value="ECO:0007669"/>
    <property type="project" value="UniProtKB-SubCell"/>
</dbReference>
<proteinExistence type="predicted"/>
<evidence type="ECO:0000256" key="5">
    <source>
        <dbReference type="ARBA" id="ARBA00023136"/>
    </source>
</evidence>
<gene>
    <name evidence="8" type="ORF">K8V82_06690</name>
</gene>
<comment type="subcellular location">
    <subcellularLocation>
        <location evidence="1">Cell membrane</location>
        <topology evidence="1">Multi-pass membrane protein</topology>
    </subcellularLocation>
</comment>
<protein>
    <submittedName>
        <fullName evidence="8">YitT family protein</fullName>
    </submittedName>
</protein>
<evidence type="ECO:0000313" key="8">
    <source>
        <dbReference type="EMBL" id="HJF94464.1"/>
    </source>
</evidence>
<dbReference type="EMBL" id="DYVY01000105">
    <property type="protein sequence ID" value="HJF94464.1"/>
    <property type="molecule type" value="Genomic_DNA"/>
</dbReference>
<dbReference type="PANTHER" id="PTHR33545:SF5">
    <property type="entry name" value="UPF0750 MEMBRANE PROTEIN YITT"/>
    <property type="match status" value="1"/>
</dbReference>
<organism evidence="8 9">
    <name type="scientific">Lachnoclostridium phocaeense</name>
    <dbReference type="NCBI Taxonomy" id="1871021"/>
    <lineage>
        <taxon>Bacteria</taxon>
        <taxon>Bacillati</taxon>
        <taxon>Bacillota</taxon>
        <taxon>Clostridia</taxon>
        <taxon>Lachnospirales</taxon>
        <taxon>Lachnospiraceae</taxon>
    </lineage>
</organism>
<evidence type="ECO:0000256" key="3">
    <source>
        <dbReference type="ARBA" id="ARBA00022692"/>
    </source>
</evidence>
<feature type="transmembrane region" description="Helical" evidence="6">
    <location>
        <begin position="175"/>
        <end position="195"/>
    </location>
</feature>
<dbReference type="Proteomes" id="UP000769156">
    <property type="component" value="Unassembled WGS sequence"/>
</dbReference>
<comment type="caution">
    <text evidence="8">The sequence shown here is derived from an EMBL/GenBank/DDBJ whole genome shotgun (WGS) entry which is preliminary data.</text>
</comment>
<dbReference type="InterPro" id="IPR003740">
    <property type="entry name" value="YitT"/>
</dbReference>